<keyword evidence="2" id="KW-1185">Reference proteome</keyword>
<evidence type="ECO:0000313" key="2">
    <source>
        <dbReference type="Proteomes" id="UP001234178"/>
    </source>
</evidence>
<dbReference type="Proteomes" id="UP001234178">
    <property type="component" value="Unassembled WGS sequence"/>
</dbReference>
<protein>
    <submittedName>
        <fullName evidence="1">Uncharacterized protein</fullName>
    </submittedName>
</protein>
<proteinExistence type="predicted"/>
<evidence type="ECO:0000313" key="1">
    <source>
        <dbReference type="EMBL" id="KAK4006349.1"/>
    </source>
</evidence>
<dbReference type="EMBL" id="JAOYFB010000002">
    <property type="protein sequence ID" value="KAK4006349.1"/>
    <property type="molecule type" value="Genomic_DNA"/>
</dbReference>
<gene>
    <name evidence="1" type="ORF">OUZ56_011503</name>
</gene>
<organism evidence="1 2">
    <name type="scientific">Daphnia magna</name>
    <dbReference type="NCBI Taxonomy" id="35525"/>
    <lineage>
        <taxon>Eukaryota</taxon>
        <taxon>Metazoa</taxon>
        <taxon>Ecdysozoa</taxon>
        <taxon>Arthropoda</taxon>
        <taxon>Crustacea</taxon>
        <taxon>Branchiopoda</taxon>
        <taxon>Diplostraca</taxon>
        <taxon>Cladocera</taxon>
        <taxon>Anomopoda</taxon>
        <taxon>Daphniidae</taxon>
        <taxon>Daphnia</taxon>
    </lineage>
</organism>
<accession>A0ABQ9Z0A9</accession>
<reference evidence="1 2" key="1">
    <citation type="journal article" date="2023" name="Nucleic Acids Res.">
        <title>The hologenome of Daphnia magna reveals possible DNA methylation and microbiome-mediated evolution of the host genome.</title>
        <authorList>
            <person name="Chaturvedi A."/>
            <person name="Li X."/>
            <person name="Dhandapani V."/>
            <person name="Marshall H."/>
            <person name="Kissane S."/>
            <person name="Cuenca-Cambronero M."/>
            <person name="Asole G."/>
            <person name="Calvet F."/>
            <person name="Ruiz-Romero M."/>
            <person name="Marangio P."/>
            <person name="Guigo R."/>
            <person name="Rago D."/>
            <person name="Mirbahai L."/>
            <person name="Eastwood N."/>
            <person name="Colbourne J.K."/>
            <person name="Zhou J."/>
            <person name="Mallon E."/>
            <person name="Orsini L."/>
        </authorList>
    </citation>
    <scope>NUCLEOTIDE SEQUENCE [LARGE SCALE GENOMIC DNA]</scope>
    <source>
        <strain evidence="1">LRV0_1</strain>
    </source>
</reference>
<name>A0ABQ9Z0A9_9CRUS</name>
<comment type="caution">
    <text evidence="1">The sequence shown here is derived from an EMBL/GenBank/DDBJ whole genome shotgun (WGS) entry which is preliminary data.</text>
</comment>
<sequence>MLVNNLKFSSACDDFAHPNYPRKTPVAVGAHALVFNGLMVKSDFSTEVCDCTEGSLLVISVFNSSWHLVQSASQSSTTPGGRVPNNIFAVMICFKNTSKYSAFL</sequence>